<reference evidence="6" key="1">
    <citation type="journal article" date="2019" name="Int. J. Syst. Evol. Microbiol.">
        <title>The Global Catalogue of Microorganisms (GCM) 10K type strain sequencing project: providing services to taxonomists for standard genome sequencing and annotation.</title>
        <authorList>
            <consortium name="The Broad Institute Genomics Platform"/>
            <consortium name="The Broad Institute Genome Sequencing Center for Infectious Disease"/>
            <person name="Wu L."/>
            <person name="Ma J."/>
        </authorList>
    </citation>
    <scope>NUCLEOTIDE SEQUENCE [LARGE SCALE GENOMIC DNA]</scope>
    <source>
        <strain evidence="6">CGMCC 1.16305</strain>
    </source>
</reference>
<organism evidence="5 6">
    <name type="scientific">Scopulibacillus cellulosilyticus</name>
    <dbReference type="NCBI Taxonomy" id="2665665"/>
    <lineage>
        <taxon>Bacteria</taxon>
        <taxon>Bacillati</taxon>
        <taxon>Bacillota</taxon>
        <taxon>Bacilli</taxon>
        <taxon>Bacillales</taxon>
        <taxon>Sporolactobacillaceae</taxon>
        <taxon>Scopulibacillus</taxon>
    </lineage>
</organism>
<feature type="domain" description="Sulfatase N-terminal" evidence="4">
    <location>
        <begin position="6"/>
        <end position="365"/>
    </location>
</feature>
<sequence>MALNQPNIIMISCDHLRADFMGCSGHELIQTPHIDRLARKGIRFTQAYSTTPICVPARGMIMTGLEGHDLGLTTYHEGFPVKETLPQQLHDAGYQTLAVGKMHVYPERCHYGFDNMILWEEGRQIGKPYGMNKGYGDYEQWLAEQGYPGMAFTHGMSINEYSMTPWNLPDYLHPTEWIGYQACKEIKRRDWTRPLYMWASFTAPHPPLVPLMKDLYLYDRDDMPSPVIGDWADKHPAFHQLELSFDEQMTDKQIDLAYRAYFALVTQVDRQINRIIGTLREEGMLENTWFVFTSDHGDNLGDHHLWQKSNFLNGSCHIPLIITPPLRAEGDQLDELLGPNWVPGKVNNSVVGLQDILPTLCDIAGAEIPDHVNGKSLLPLVKDPTDRVRDTILGEYGNTGRRSLMLTNSEWKYIWYEEDGFELLFNILDDPNETRNLASKELNILEKWRNRLIDILSRRENDPAVSGKPLAGSSIGYELSLIEKEKRINTYPYYHPMGLR</sequence>
<name>A0ABW2PRW9_9BACL</name>
<proteinExistence type="inferred from homology"/>
<dbReference type="InterPro" id="IPR017850">
    <property type="entry name" value="Alkaline_phosphatase_core_sf"/>
</dbReference>
<comment type="similarity">
    <text evidence="1">Belongs to the sulfatase family.</text>
</comment>
<evidence type="ECO:0000256" key="2">
    <source>
        <dbReference type="ARBA" id="ARBA00022723"/>
    </source>
</evidence>
<comment type="caution">
    <text evidence="5">The sequence shown here is derived from an EMBL/GenBank/DDBJ whole genome shotgun (WGS) entry which is preliminary data.</text>
</comment>
<accession>A0ABW2PRW9</accession>
<keyword evidence="6" id="KW-1185">Reference proteome</keyword>
<dbReference type="Pfam" id="PF00884">
    <property type="entry name" value="Sulfatase"/>
    <property type="match status" value="1"/>
</dbReference>
<dbReference type="PANTHER" id="PTHR45953:SF1">
    <property type="entry name" value="IDURONATE 2-SULFATASE"/>
    <property type="match status" value="1"/>
</dbReference>
<dbReference type="PROSITE" id="PS00149">
    <property type="entry name" value="SULFATASE_2"/>
    <property type="match status" value="1"/>
</dbReference>
<evidence type="ECO:0000313" key="5">
    <source>
        <dbReference type="EMBL" id="MFC7392097.1"/>
    </source>
</evidence>
<evidence type="ECO:0000256" key="1">
    <source>
        <dbReference type="ARBA" id="ARBA00008779"/>
    </source>
</evidence>
<dbReference type="PANTHER" id="PTHR45953">
    <property type="entry name" value="IDURONATE 2-SULFATASE"/>
    <property type="match status" value="1"/>
</dbReference>
<protein>
    <submittedName>
        <fullName evidence="5">Sulfatase-like hydrolase/transferase</fullName>
    </submittedName>
</protein>
<dbReference type="SUPFAM" id="SSF53649">
    <property type="entry name" value="Alkaline phosphatase-like"/>
    <property type="match status" value="1"/>
</dbReference>
<gene>
    <name evidence="5" type="ORF">ACFQRG_03805</name>
</gene>
<dbReference type="Proteomes" id="UP001596505">
    <property type="component" value="Unassembled WGS sequence"/>
</dbReference>
<keyword evidence="3" id="KW-0378">Hydrolase</keyword>
<dbReference type="EMBL" id="JBHTCO010000004">
    <property type="protein sequence ID" value="MFC7392097.1"/>
    <property type="molecule type" value="Genomic_DNA"/>
</dbReference>
<dbReference type="Gene3D" id="3.40.720.10">
    <property type="entry name" value="Alkaline Phosphatase, subunit A"/>
    <property type="match status" value="1"/>
</dbReference>
<evidence type="ECO:0000256" key="3">
    <source>
        <dbReference type="ARBA" id="ARBA00022801"/>
    </source>
</evidence>
<dbReference type="RefSeq" id="WP_380963777.1">
    <property type="nucleotide sequence ID" value="NZ_JBHTCO010000004.1"/>
</dbReference>
<evidence type="ECO:0000259" key="4">
    <source>
        <dbReference type="Pfam" id="PF00884"/>
    </source>
</evidence>
<dbReference type="InterPro" id="IPR024607">
    <property type="entry name" value="Sulfatase_CS"/>
</dbReference>
<dbReference type="InterPro" id="IPR000917">
    <property type="entry name" value="Sulfatase_N"/>
</dbReference>
<keyword evidence="2" id="KW-0479">Metal-binding</keyword>
<evidence type="ECO:0000313" key="6">
    <source>
        <dbReference type="Proteomes" id="UP001596505"/>
    </source>
</evidence>